<dbReference type="GO" id="GO:0016616">
    <property type="term" value="F:oxidoreductase activity, acting on the CH-OH group of donors, NAD or NADP as acceptor"/>
    <property type="evidence" value="ECO:0007669"/>
    <property type="project" value="TreeGrafter"/>
</dbReference>
<dbReference type="GO" id="GO:0005737">
    <property type="term" value="C:cytoplasm"/>
    <property type="evidence" value="ECO:0007669"/>
    <property type="project" value="TreeGrafter"/>
</dbReference>
<dbReference type="PANTHER" id="PTHR44229">
    <property type="entry name" value="15-HYDROXYPROSTAGLANDIN DEHYDROGENASE [NAD(+)]"/>
    <property type="match status" value="1"/>
</dbReference>
<evidence type="ECO:0000256" key="1">
    <source>
        <dbReference type="ARBA" id="ARBA00006484"/>
    </source>
</evidence>
<organism evidence="4 5">
    <name type="scientific">Blastomyces percursus</name>
    <dbReference type="NCBI Taxonomy" id="1658174"/>
    <lineage>
        <taxon>Eukaryota</taxon>
        <taxon>Fungi</taxon>
        <taxon>Dikarya</taxon>
        <taxon>Ascomycota</taxon>
        <taxon>Pezizomycotina</taxon>
        <taxon>Eurotiomycetes</taxon>
        <taxon>Eurotiomycetidae</taxon>
        <taxon>Onygenales</taxon>
        <taxon>Ajellomycetaceae</taxon>
        <taxon>Blastomyces</taxon>
    </lineage>
</organism>
<dbReference type="AlphaFoldDB" id="A0A1J9PY12"/>
<dbReference type="PANTHER" id="PTHR44229:SF4">
    <property type="entry name" value="15-HYDROXYPROSTAGLANDIN DEHYDROGENASE [NAD(+)]"/>
    <property type="match status" value="1"/>
</dbReference>
<proteinExistence type="inferred from homology"/>
<protein>
    <submittedName>
        <fullName evidence="4">Uncharacterized protein</fullName>
    </submittedName>
</protein>
<evidence type="ECO:0000256" key="3">
    <source>
        <dbReference type="ARBA" id="ARBA00023002"/>
    </source>
</evidence>
<keyword evidence="3" id="KW-0560">Oxidoreductase</keyword>
<reference evidence="4 5" key="1">
    <citation type="submission" date="2015-08" db="EMBL/GenBank/DDBJ databases">
        <title>Emmonsia species relationships and genome sequence.</title>
        <authorList>
            <person name="Cuomo C.A."/>
            <person name="Schwartz I.S."/>
            <person name="Kenyon C."/>
            <person name="De Hoog G.S."/>
            <person name="Govender N.P."/>
            <person name="Botha A."/>
            <person name="Moreno L."/>
            <person name="De Vries M."/>
            <person name="Munoz J.F."/>
            <person name="Stielow J.B."/>
        </authorList>
    </citation>
    <scope>NUCLEOTIDE SEQUENCE [LARGE SCALE GENOMIC DNA]</scope>
    <source>
        <strain evidence="4 5">EI222</strain>
    </source>
</reference>
<keyword evidence="5" id="KW-1185">Reference proteome</keyword>
<dbReference type="Pfam" id="PF00106">
    <property type="entry name" value="adh_short"/>
    <property type="match status" value="1"/>
</dbReference>
<comment type="similarity">
    <text evidence="1">Belongs to the short-chain dehydrogenases/reductases (SDR) family.</text>
</comment>
<dbReference type="Gene3D" id="3.40.50.720">
    <property type="entry name" value="NAD(P)-binding Rossmann-like Domain"/>
    <property type="match status" value="1"/>
</dbReference>
<sequence>MFEVADKEFGEIDIVYPNRGPAFLNQYVENFECCDLVIAFFLLLLRAHTASSAILELLVPTRVAREQRLMIRVKTPKPPSRLSISSIAGQDPAPVTPIYCATKHAINGFVRSLAILDGIRICVSAVASGYIKTPLWTEHPERMKLLDENKDVNEMMLSDSKEAGQTIPIQGGTVLEVCKTVRAAFNDPGFLGRAGGSMMAFKKVRAETAQILQSGSWRKARV</sequence>
<dbReference type="VEuPathDB" id="FungiDB:ACJ73_07434"/>
<name>A0A1J9PY12_9EURO</name>
<dbReference type="SUPFAM" id="SSF51735">
    <property type="entry name" value="NAD(P)-binding Rossmann-fold domains"/>
    <property type="match status" value="1"/>
</dbReference>
<evidence type="ECO:0000313" key="5">
    <source>
        <dbReference type="Proteomes" id="UP000242791"/>
    </source>
</evidence>
<dbReference type="InterPro" id="IPR020904">
    <property type="entry name" value="Sc_DH/Rdtase_CS"/>
</dbReference>
<dbReference type="EMBL" id="LGTZ01001501">
    <property type="protein sequence ID" value="OJD21230.1"/>
    <property type="molecule type" value="Genomic_DNA"/>
</dbReference>
<comment type="caution">
    <text evidence="4">The sequence shown here is derived from an EMBL/GenBank/DDBJ whole genome shotgun (WGS) entry which is preliminary data.</text>
</comment>
<dbReference type="Proteomes" id="UP000242791">
    <property type="component" value="Unassembled WGS sequence"/>
</dbReference>
<dbReference type="InterPro" id="IPR002347">
    <property type="entry name" value="SDR_fam"/>
</dbReference>
<dbReference type="PRINTS" id="PR00081">
    <property type="entry name" value="GDHRDH"/>
</dbReference>
<dbReference type="InterPro" id="IPR036291">
    <property type="entry name" value="NAD(P)-bd_dom_sf"/>
</dbReference>
<evidence type="ECO:0000313" key="4">
    <source>
        <dbReference type="EMBL" id="OJD21230.1"/>
    </source>
</evidence>
<accession>A0A1J9PY12</accession>
<keyword evidence="2" id="KW-0521">NADP</keyword>
<gene>
    <name evidence="4" type="ORF">ACJ73_07434</name>
</gene>
<dbReference type="PROSITE" id="PS00061">
    <property type="entry name" value="ADH_SHORT"/>
    <property type="match status" value="1"/>
</dbReference>
<dbReference type="OrthoDB" id="5296at2759"/>
<evidence type="ECO:0000256" key="2">
    <source>
        <dbReference type="ARBA" id="ARBA00022857"/>
    </source>
</evidence>